<dbReference type="AlphaFoldDB" id="A0A381NHS6"/>
<dbReference type="Pfam" id="PF03717">
    <property type="entry name" value="PBP_dimer"/>
    <property type="match status" value="1"/>
</dbReference>
<sequence length="220" mass="25421">MIAIGITWFLIIVLLVRFFQIQIVGHDRYRKKANTNRIRKITTTAPRGLILDRNGQILVDNLPTYVLTAIPGELSQKGEKFGLISKTIGLDSIIVSRNYKKYYRGRFISTRLAKDLTFHQISKLEENKLNLEGIYYQQFPERYFPSAVRASHILGYVKEVDKSVRAAIKDKSEYELGDMIGWNGLEKKYESYLKGKRGVYFYEVDALGREVGYVEDLPPK</sequence>
<keyword evidence="6" id="KW-1133">Transmembrane helix</keyword>
<evidence type="ECO:0000256" key="4">
    <source>
        <dbReference type="ARBA" id="ARBA00022801"/>
    </source>
</evidence>
<dbReference type="InterPro" id="IPR036138">
    <property type="entry name" value="PBP_dimer_sf"/>
</dbReference>
<accession>A0A381NHS6</accession>
<comment type="catalytic activity">
    <reaction evidence="1">
        <text>a beta-lactam + H2O = a substituted beta-amino acid</text>
        <dbReference type="Rhea" id="RHEA:20401"/>
        <dbReference type="ChEBI" id="CHEBI:15377"/>
        <dbReference type="ChEBI" id="CHEBI:35627"/>
        <dbReference type="ChEBI" id="CHEBI:140347"/>
        <dbReference type="EC" id="3.5.2.6"/>
    </reaction>
</comment>
<keyword evidence="4" id="KW-0378">Hydrolase</keyword>
<evidence type="ECO:0000313" key="8">
    <source>
        <dbReference type="EMBL" id="SUZ53378.1"/>
    </source>
</evidence>
<organism evidence="8">
    <name type="scientific">marine metagenome</name>
    <dbReference type="NCBI Taxonomy" id="408172"/>
    <lineage>
        <taxon>unclassified sequences</taxon>
        <taxon>metagenomes</taxon>
        <taxon>ecological metagenomes</taxon>
    </lineage>
</organism>
<dbReference type="GO" id="GO:0046677">
    <property type="term" value="P:response to antibiotic"/>
    <property type="evidence" value="ECO:0007669"/>
    <property type="project" value="UniProtKB-KW"/>
</dbReference>
<feature type="domain" description="Penicillin-binding protein dimerisation" evidence="7">
    <location>
        <begin position="43"/>
        <end position="212"/>
    </location>
</feature>
<reference evidence="8" key="1">
    <citation type="submission" date="2018-05" db="EMBL/GenBank/DDBJ databases">
        <authorList>
            <person name="Lanie J.A."/>
            <person name="Ng W.-L."/>
            <person name="Kazmierczak K.M."/>
            <person name="Andrzejewski T.M."/>
            <person name="Davidsen T.M."/>
            <person name="Wayne K.J."/>
            <person name="Tettelin H."/>
            <person name="Glass J.I."/>
            <person name="Rusch D."/>
            <person name="Podicherti R."/>
            <person name="Tsui H.-C.T."/>
            <person name="Winkler M.E."/>
        </authorList>
    </citation>
    <scope>NUCLEOTIDE SEQUENCE</scope>
</reference>
<dbReference type="PANTHER" id="PTHR30627:SF6">
    <property type="entry name" value="BETA-LACTAMASE YBXI-RELATED"/>
    <property type="match status" value="1"/>
</dbReference>
<protein>
    <recommendedName>
        <fullName evidence="2">beta-lactamase</fullName>
        <ecNumber evidence="2">3.5.2.6</ecNumber>
    </recommendedName>
</protein>
<evidence type="ECO:0000259" key="7">
    <source>
        <dbReference type="Pfam" id="PF03717"/>
    </source>
</evidence>
<keyword evidence="3" id="KW-0732">Signal</keyword>
<evidence type="ECO:0000256" key="3">
    <source>
        <dbReference type="ARBA" id="ARBA00022729"/>
    </source>
</evidence>
<dbReference type="Gene3D" id="3.90.1310.10">
    <property type="entry name" value="Penicillin-binding protein 2a (Domain 2)"/>
    <property type="match status" value="1"/>
</dbReference>
<dbReference type="EMBL" id="UINC01000330">
    <property type="protein sequence ID" value="SUZ53378.1"/>
    <property type="molecule type" value="Genomic_DNA"/>
</dbReference>
<dbReference type="GO" id="GO:0008800">
    <property type="term" value="F:beta-lactamase activity"/>
    <property type="evidence" value="ECO:0007669"/>
    <property type="project" value="UniProtKB-EC"/>
</dbReference>
<gene>
    <name evidence="8" type="ORF">METZ01_LOCUS6232</name>
</gene>
<keyword evidence="6" id="KW-0472">Membrane</keyword>
<evidence type="ECO:0000256" key="1">
    <source>
        <dbReference type="ARBA" id="ARBA00001526"/>
    </source>
</evidence>
<dbReference type="SUPFAM" id="SSF56519">
    <property type="entry name" value="Penicillin binding protein dimerisation domain"/>
    <property type="match status" value="1"/>
</dbReference>
<dbReference type="InterPro" id="IPR050515">
    <property type="entry name" value="Beta-lactam/transpept"/>
</dbReference>
<dbReference type="GO" id="GO:0071555">
    <property type="term" value="P:cell wall organization"/>
    <property type="evidence" value="ECO:0007669"/>
    <property type="project" value="TreeGrafter"/>
</dbReference>
<feature type="transmembrane region" description="Helical" evidence="6">
    <location>
        <begin position="6"/>
        <end position="25"/>
    </location>
</feature>
<dbReference type="PANTHER" id="PTHR30627">
    <property type="entry name" value="PEPTIDOGLYCAN D,D-TRANSPEPTIDASE"/>
    <property type="match status" value="1"/>
</dbReference>
<dbReference type="GO" id="GO:0005886">
    <property type="term" value="C:plasma membrane"/>
    <property type="evidence" value="ECO:0007669"/>
    <property type="project" value="TreeGrafter"/>
</dbReference>
<evidence type="ECO:0000256" key="6">
    <source>
        <dbReference type="SAM" id="Phobius"/>
    </source>
</evidence>
<evidence type="ECO:0000256" key="5">
    <source>
        <dbReference type="ARBA" id="ARBA00023251"/>
    </source>
</evidence>
<dbReference type="GO" id="GO:0008658">
    <property type="term" value="F:penicillin binding"/>
    <property type="evidence" value="ECO:0007669"/>
    <property type="project" value="InterPro"/>
</dbReference>
<evidence type="ECO:0000256" key="2">
    <source>
        <dbReference type="ARBA" id="ARBA00012865"/>
    </source>
</evidence>
<dbReference type="InterPro" id="IPR005311">
    <property type="entry name" value="PBP_dimer"/>
</dbReference>
<dbReference type="EC" id="3.5.2.6" evidence="2"/>
<keyword evidence="6" id="KW-0812">Transmembrane</keyword>
<name>A0A381NHS6_9ZZZZ</name>
<keyword evidence="5" id="KW-0046">Antibiotic resistance</keyword>
<feature type="non-terminal residue" evidence="8">
    <location>
        <position position="220"/>
    </location>
</feature>
<proteinExistence type="predicted"/>